<dbReference type="OrthoDB" id="2351791at2759"/>
<evidence type="ECO:0000313" key="9">
    <source>
        <dbReference type="Proteomes" id="UP000565441"/>
    </source>
</evidence>
<dbReference type="InterPro" id="IPR011701">
    <property type="entry name" value="MFS"/>
</dbReference>
<keyword evidence="2 6" id="KW-0812">Transmembrane</keyword>
<sequence length="612" mass="65749">MQNSLVVSTNARASGSTFADFDKLDEKATPPSSDTCSTPGYLESTSSSIRSVSSTTLEDDQPAQAQLSTFRLLMAHLGAALTLFLATTDATIVSTSLPTIASDLDASQNQYTWVGVAYMLTQTALQPLYGRISDLVGRKNVLFSSMAIFALGSLLCGAAQVRDLLIQNQNIRDDSNQTITWLIAARALAGIGGGGIVSSVWVITAEIVEVQHRAKWSQALSLTWSCSAIAGPLLGGIFSSKSDSSLLSWRWGFYLNLPVCLFGFLVLFPSLRGVRLGKSSNASWRTMATKFDFGGLILFMGGTSCIVLGFSFATDNGWAAPSTVVLIILGLIVLVCGGVYEAHTSRECLFPPSTFKDLTAVIILIVTFLHNFAFTAGTFYLALYYQAANGSTPLQAGIKLLPYALGSSLASMPAAWFIGYWQRRTKSTSGQNIMISFGLMISTLGFGLLILLNENASLSAQVSFPLVSGIGLGMLFHAPYQVFTRALRPRELATGTSAFFLVRFTGATVGLAVAGAVFYARAYNRLPADLPMDESGTSIDYGLLRSIEPLVLRQQVLRVVSSSIQTIWIVCSPCLGLAFLVTLTALSNCDKRLTRLPAVTFIEKDAHQRISD</sequence>
<feature type="transmembrane region" description="Helical" evidence="6">
    <location>
        <begin position="567"/>
        <end position="586"/>
    </location>
</feature>
<protein>
    <recommendedName>
        <fullName evidence="7">Major facilitator superfamily (MFS) profile domain-containing protein</fullName>
    </recommendedName>
</protein>
<feature type="transmembrane region" description="Helical" evidence="6">
    <location>
        <begin position="403"/>
        <end position="421"/>
    </location>
</feature>
<evidence type="ECO:0000256" key="5">
    <source>
        <dbReference type="SAM" id="MobiDB-lite"/>
    </source>
</evidence>
<dbReference type="Proteomes" id="UP000565441">
    <property type="component" value="Unassembled WGS sequence"/>
</dbReference>
<dbReference type="InterPro" id="IPR005829">
    <property type="entry name" value="Sugar_transporter_CS"/>
</dbReference>
<evidence type="ECO:0000259" key="7">
    <source>
        <dbReference type="PROSITE" id="PS50850"/>
    </source>
</evidence>
<evidence type="ECO:0000256" key="6">
    <source>
        <dbReference type="SAM" id="Phobius"/>
    </source>
</evidence>
<feature type="transmembrane region" description="Helical" evidence="6">
    <location>
        <begin position="318"/>
        <end position="340"/>
    </location>
</feature>
<evidence type="ECO:0000256" key="1">
    <source>
        <dbReference type="ARBA" id="ARBA00004141"/>
    </source>
</evidence>
<accession>A0A8H5H656</accession>
<dbReference type="GO" id="GO:0022857">
    <property type="term" value="F:transmembrane transporter activity"/>
    <property type="evidence" value="ECO:0007669"/>
    <property type="project" value="InterPro"/>
</dbReference>
<feature type="transmembrane region" description="Helical" evidence="6">
    <location>
        <begin position="433"/>
        <end position="452"/>
    </location>
</feature>
<evidence type="ECO:0000256" key="4">
    <source>
        <dbReference type="ARBA" id="ARBA00023136"/>
    </source>
</evidence>
<dbReference type="PROSITE" id="PS00217">
    <property type="entry name" value="SUGAR_TRANSPORT_2"/>
    <property type="match status" value="1"/>
</dbReference>
<comment type="caution">
    <text evidence="8">The sequence shown here is derived from an EMBL/GenBank/DDBJ whole genome shotgun (WGS) entry which is preliminary data.</text>
</comment>
<keyword evidence="4 6" id="KW-0472">Membrane</keyword>
<dbReference type="SUPFAM" id="SSF103473">
    <property type="entry name" value="MFS general substrate transporter"/>
    <property type="match status" value="1"/>
</dbReference>
<keyword evidence="9" id="KW-1185">Reference proteome</keyword>
<dbReference type="AlphaFoldDB" id="A0A8H5H656"/>
<gene>
    <name evidence="8" type="ORF">D9615_005144</name>
</gene>
<feature type="transmembrane region" description="Helical" evidence="6">
    <location>
        <begin position="220"/>
        <end position="239"/>
    </location>
</feature>
<feature type="transmembrane region" description="Helical" evidence="6">
    <location>
        <begin position="251"/>
        <end position="271"/>
    </location>
</feature>
<dbReference type="Pfam" id="PF07690">
    <property type="entry name" value="MFS_1"/>
    <property type="match status" value="1"/>
</dbReference>
<evidence type="ECO:0000256" key="3">
    <source>
        <dbReference type="ARBA" id="ARBA00022989"/>
    </source>
</evidence>
<dbReference type="PANTHER" id="PTHR23501:SF102">
    <property type="entry name" value="DRUG TRANSPORTER, PUTATIVE (AFU_ORTHOLOGUE AFUA_3G08530)-RELATED"/>
    <property type="match status" value="1"/>
</dbReference>
<comment type="subcellular location">
    <subcellularLocation>
        <location evidence="1">Membrane</location>
        <topology evidence="1">Multi-pass membrane protein</topology>
    </subcellularLocation>
</comment>
<evidence type="ECO:0000313" key="8">
    <source>
        <dbReference type="EMBL" id="KAF5377427.1"/>
    </source>
</evidence>
<dbReference type="GO" id="GO:0005886">
    <property type="term" value="C:plasma membrane"/>
    <property type="evidence" value="ECO:0007669"/>
    <property type="project" value="TreeGrafter"/>
</dbReference>
<feature type="region of interest" description="Disordered" evidence="5">
    <location>
        <begin position="20"/>
        <end position="45"/>
    </location>
</feature>
<feature type="transmembrane region" description="Helical" evidence="6">
    <location>
        <begin position="361"/>
        <end position="383"/>
    </location>
</feature>
<dbReference type="PANTHER" id="PTHR23501">
    <property type="entry name" value="MAJOR FACILITATOR SUPERFAMILY"/>
    <property type="match status" value="1"/>
</dbReference>
<proteinExistence type="predicted"/>
<organism evidence="8 9">
    <name type="scientific">Tricholomella constricta</name>
    <dbReference type="NCBI Taxonomy" id="117010"/>
    <lineage>
        <taxon>Eukaryota</taxon>
        <taxon>Fungi</taxon>
        <taxon>Dikarya</taxon>
        <taxon>Basidiomycota</taxon>
        <taxon>Agaricomycotina</taxon>
        <taxon>Agaricomycetes</taxon>
        <taxon>Agaricomycetidae</taxon>
        <taxon>Agaricales</taxon>
        <taxon>Tricholomatineae</taxon>
        <taxon>Lyophyllaceae</taxon>
        <taxon>Tricholomella</taxon>
    </lineage>
</organism>
<feature type="transmembrane region" description="Helical" evidence="6">
    <location>
        <begin position="498"/>
        <end position="520"/>
    </location>
</feature>
<dbReference type="InterPro" id="IPR020846">
    <property type="entry name" value="MFS_dom"/>
</dbReference>
<dbReference type="Gene3D" id="1.20.1250.20">
    <property type="entry name" value="MFS general substrate transporter like domains"/>
    <property type="match status" value="2"/>
</dbReference>
<feature type="transmembrane region" description="Helical" evidence="6">
    <location>
        <begin position="291"/>
        <end position="312"/>
    </location>
</feature>
<feature type="domain" description="Major facilitator superfamily (MFS) profile" evidence="7">
    <location>
        <begin position="75"/>
        <end position="590"/>
    </location>
</feature>
<dbReference type="EMBL" id="JAACJP010000023">
    <property type="protein sequence ID" value="KAF5377427.1"/>
    <property type="molecule type" value="Genomic_DNA"/>
</dbReference>
<feature type="transmembrane region" description="Helical" evidence="6">
    <location>
        <begin position="141"/>
        <end position="161"/>
    </location>
</feature>
<keyword evidence="3 6" id="KW-1133">Transmembrane helix</keyword>
<reference evidence="8 9" key="1">
    <citation type="journal article" date="2020" name="ISME J.">
        <title>Uncovering the hidden diversity of litter-decomposition mechanisms in mushroom-forming fungi.</title>
        <authorList>
            <person name="Floudas D."/>
            <person name="Bentzer J."/>
            <person name="Ahren D."/>
            <person name="Johansson T."/>
            <person name="Persson P."/>
            <person name="Tunlid A."/>
        </authorList>
    </citation>
    <scope>NUCLEOTIDE SEQUENCE [LARGE SCALE GENOMIC DNA]</scope>
    <source>
        <strain evidence="8 9">CBS 661.87</strain>
    </source>
</reference>
<feature type="transmembrane region" description="Helical" evidence="6">
    <location>
        <begin position="458"/>
        <end position="478"/>
    </location>
</feature>
<dbReference type="InterPro" id="IPR036259">
    <property type="entry name" value="MFS_trans_sf"/>
</dbReference>
<name>A0A8H5H656_9AGAR</name>
<feature type="transmembrane region" description="Helical" evidence="6">
    <location>
        <begin position="181"/>
        <end position="208"/>
    </location>
</feature>
<dbReference type="PROSITE" id="PS50850">
    <property type="entry name" value="MFS"/>
    <property type="match status" value="1"/>
</dbReference>
<evidence type="ECO:0000256" key="2">
    <source>
        <dbReference type="ARBA" id="ARBA00022692"/>
    </source>
</evidence>